<dbReference type="GO" id="GO:0016020">
    <property type="term" value="C:membrane"/>
    <property type="evidence" value="ECO:0007669"/>
    <property type="project" value="TreeGrafter"/>
</dbReference>
<reference evidence="3" key="1">
    <citation type="submission" date="2022-08" db="EMBL/GenBank/DDBJ databases">
        <authorList>
            <consortium name="DOE Joint Genome Institute"/>
            <person name="Min B."/>
            <person name="Riley R."/>
            <person name="Sierra-Patev S."/>
            <person name="Naranjo-Ortiz M."/>
            <person name="Looney B."/>
            <person name="Konkel Z."/>
            <person name="Slot J.C."/>
            <person name="Sakamoto Y."/>
            <person name="Steenwyk J.L."/>
            <person name="Rokas A."/>
            <person name="Carro J."/>
            <person name="Camarero S."/>
            <person name="Ferreira P."/>
            <person name="Molpeceres G."/>
            <person name="Ruiz-Duenas F.J."/>
            <person name="Serrano A."/>
            <person name="Henrissat B."/>
            <person name="Drula E."/>
            <person name="Hughes K.W."/>
            <person name="Mata J.L."/>
            <person name="Ishikawa N.K."/>
            <person name="Vargas-Isla R."/>
            <person name="Ushijima S."/>
            <person name="Smith C.A."/>
            <person name="Ahrendt S."/>
            <person name="Andreopoulos W."/>
            <person name="He G."/>
            <person name="Labutti K."/>
            <person name="Lipzen A."/>
            <person name="Ng V."/>
            <person name="Sandor L."/>
            <person name="Barry K."/>
            <person name="Martinez A.T."/>
            <person name="Xiao Y."/>
            <person name="Gibbons J.G."/>
            <person name="Terashima K."/>
            <person name="Hibbett D.S."/>
            <person name="Grigoriev I.V."/>
        </authorList>
    </citation>
    <scope>NUCLEOTIDE SEQUENCE</scope>
    <source>
        <strain evidence="3">TFB9207</strain>
    </source>
</reference>
<evidence type="ECO:0000313" key="3">
    <source>
        <dbReference type="EMBL" id="KAJ3837149.1"/>
    </source>
</evidence>
<evidence type="ECO:0008006" key="5">
    <source>
        <dbReference type="Google" id="ProtNLM"/>
    </source>
</evidence>
<sequence length="529" mass="60299">MVSTLSDDDHSKVATLNSEGNTLFKNADYVAAAAKYTAALDIDQKNAILYSNRAACWLSLNLYLDALSDATKATELDSSFVKALGRLARALDALGRPFQSALSWEQALNRLPRKSLRLPERTQLYEYKNSLAAAKHEQVRQQKALQMSVKQNMVRKSEDKGLPWMIAKGLIPLLVARGDYTSCAWTLNKAYDDLCEGMRHLASTADRSTQAASPRVLELFSSSVLLDYRAWHFRNSDYLQQFDRKAIQETKFYGAFAPKYGLEGTKRIVSARLENAKPEGEVKYKKEWEDLQLSLTATVRYWIMEGFHQGTLYQNPAVGADYLDQAIALIKWVRLQIHGNDLLNVVNGTIFEDTYLKGVQALRLHFLIEKFHDLDPRTQQAMYEEADGIANETMSFQTPRNSDTVFTASTWYTARGYALTIKALYYQTRGLYAFAGLSYKLSAECFAEDDGKYIVALLRCIKSTEYIRSPSVDIQNEALEKIRKAIPKLKYVWKARKEVDDIDKTVAEALQWEETLKGRLKTNYYDQFY</sequence>
<keyword evidence="4" id="KW-1185">Reference proteome</keyword>
<dbReference type="PANTHER" id="PTHR45831">
    <property type="entry name" value="LD24721P"/>
    <property type="match status" value="1"/>
</dbReference>
<dbReference type="InterPro" id="IPR019734">
    <property type="entry name" value="TPR_rpt"/>
</dbReference>
<keyword evidence="2" id="KW-0802">TPR repeat</keyword>
<name>A0AA38UCJ1_9AGAR</name>
<dbReference type="SMART" id="SM00028">
    <property type="entry name" value="TPR"/>
    <property type="match status" value="3"/>
</dbReference>
<evidence type="ECO:0000313" key="4">
    <source>
        <dbReference type="Proteomes" id="UP001163846"/>
    </source>
</evidence>
<dbReference type="Gene3D" id="1.25.40.10">
    <property type="entry name" value="Tetratricopeptide repeat domain"/>
    <property type="match status" value="1"/>
</dbReference>
<dbReference type="PANTHER" id="PTHR45831:SF2">
    <property type="entry name" value="LD24721P"/>
    <property type="match status" value="1"/>
</dbReference>
<accession>A0AA38UCJ1</accession>
<dbReference type="Proteomes" id="UP001163846">
    <property type="component" value="Unassembled WGS sequence"/>
</dbReference>
<comment type="caution">
    <text evidence="3">The sequence shown here is derived from an EMBL/GenBank/DDBJ whole genome shotgun (WGS) entry which is preliminary data.</text>
</comment>
<dbReference type="InterPro" id="IPR011990">
    <property type="entry name" value="TPR-like_helical_dom_sf"/>
</dbReference>
<dbReference type="AlphaFoldDB" id="A0AA38UCJ1"/>
<proteinExistence type="predicted"/>
<dbReference type="GO" id="GO:0006620">
    <property type="term" value="P:post-translational protein targeting to endoplasmic reticulum membrane"/>
    <property type="evidence" value="ECO:0007669"/>
    <property type="project" value="TreeGrafter"/>
</dbReference>
<dbReference type="EMBL" id="MU806266">
    <property type="protein sequence ID" value="KAJ3837149.1"/>
    <property type="molecule type" value="Genomic_DNA"/>
</dbReference>
<dbReference type="InterPro" id="IPR047150">
    <property type="entry name" value="SGT"/>
</dbReference>
<dbReference type="GO" id="GO:0072380">
    <property type="term" value="C:TRC complex"/>
    <property type="evidence" value="ECO:0007669"/>
    <property type="project" value="TreeGrafter"/>
</dbReference>
<evidence type="ECO:0000256" key="1">
    <source>
        <dbReference type="ARBA" id="ARBA00022737"/>
    </source>
</evidence>
<evidence type="ECO:0000256" key="2">
    <source>
        <dbReference type="ARBA" id="ARBA00022803"/>
    </source>
</evidence>
<protein>
    <recommendedName>
        <fullName evidence="5">TPR-like protein</fullName>
    </recommendedName>
</protein>
<dbReference type="SUPFAM" id="SSF48452">
    <property type="entry name" value="TPR-like"/>
    <property type="match status" value="1"/>
</dbReference>
<keyword evidence="1" id="KW-0677">Repeat</keyword>
<organism evidence="3 4">
    <name type="scientific">Lentinula raphanica</name>
    <dbReference type="NCBI Taxonomy" id="153919"/>
    <lineage>
        <taxon>Eukaryota</taxon>
        <taxon>Fungi</taxon>
        <taxon>Dikarya</taxon>
        <taxon>Basidiomycota</taxon>
        <taxon>Agaricomycotina</taxon>
        <taxon>Agaricomycetes</taxon>
        <taxon>Agaricomycetidae</taxon>
        <taxon>Agaricales</taxon>
        <taxon>Marasmiineae</taxon>
        <taxon>Omphalotaceae</taxon>
        <taxon>Lentinula</taxon>
    </lineage>
</organism>
<gene>
    <name evidence="3" type="ORF">F5878DRAFT_623155</name>
</gene>
<dbReference type="GO" id="GO:0060090">
    <property type="term" value="F:molecular adaptor activity"/>
    <property type="evidence" value="ECO:0007669"/>
    <property type="project" value="TreeGrafter"/>
</dbReference>